<geneLocation type="plasmid" evidence="1 2">
    <name>p_unnamed3</name>
</geneLocation>
<evidence type="ECO:0000313" key="2">
    <source>
        <dbReference type="Proteomes" id="UP001061991"/>
    </source>
</evidence>
<keyword evidence="1" id="KW-0614">Plasmid</keyword>
<protein>
    <submittedName>
        <fullName evidence="1">Aminotransferase class I/II-fold pyridoxal phosphate-dependent enzyme</fullName>
    </submittedName>
</protein>
<keyword evidence="1" id="KW-0808">Transferase</keyword>
<sequence length="253" mass="27508">MNTIQGQTSSHTSSISQYAAIEAIGGNQDYIDDFVRKRRDLVVERINEAQGLECRTPDGSFDVFVNCHGVIGSTTPQGKVIESDMDFAMYLLEHFGVAVRPGSGFMASPYIRISYAASVEELQHACGRMLVACEALSEGERAYGKAKQLREPMAERGLVHIMAAHSLLSATLAEEAGFDGLWAFGALRSCRYEPDCGRSPVSPRCRSSPMDTGYGDALNVIHAIGENERQGRRCGAHRSAKQPALGCLNSICR</sequence>
<keyword evidence="2" id="KW-1185">Reference proteome</keyword>
<accession>A0ACD4CV71</accession>
<dbReference type="Proteomes" id="UP001061991">
    <property type="component" value="Plasmid p_unnamed3"/>
</dbReference>
<reference evidence="1" key="1">
    <citation type="submission" date="2022-09" db="EMBL/GenBank/DDBJ databases">
        <title>Interaction between co-microsymbionts with complementary sets of symbiotic genes in legume-rhizobium systems.</title>
        <authorList>
            <person name="Safronova V."/>
            <person name="Sazanova A."/>
            <person name="Afonin A."/>
            <person name="Chirak E."/>
        </authorList>
    </citation>
    <scope>NUCLEOTIDE SEQUENCE</scope>
    <source>
        <strain evidence="1">A18/3m</strain>
    </source>
</reference>
<name>A0ACD4CV71_9HYPH</name>
<dbReference type="EMBL" id="CP104970">
    <property type="protein sequence ID" value="UXN57488.1"/>
    <property type="molecule type" value="Genomic_DNA"/>
</dbReference>
<evidence type="ECO:0000313" key="1">
    <source>
        <dbReference type="EMBL" id="UXN57488.1"/>
    </source>
</evidence>
<keyword evidence="1" id="KW-0032">Aminotransferase</keyword>
<gene>
    <name evidence="1" type="ORF">N8E88_03895</name>
</gene>
<organism evidence="1 2">
    <name type="scientific">Phyllobacterium zundukense</name>
    <dbReference type="NCBI Taxonomy" id="1867719"/>
    <lineage>
        <taxon>Bacteria</taxon>
        <taxon>Pseudomonadati</taxon>
        <taxon>Pseudomonadota</taxon>
        <taxon>Alphaproteobacteria</taxon>
        <taxon>Hyphomicrobiales</taxon>
        <taxon>Phyllobacteriaceae</taxon>
        <taxon>Phyllobacterium</taxon>
    </lineage>
</organism>
<proteinExistence type="predicted"/>